<dbReference type="InterPro" id="IPR016047">
    <property type="entry name" value="M23ase_b-sheet_dom"/>
</dbReference>
<reference evidence="4 6" key="2">
    <citation type="submission" date="2018-08" db="EMBL/GenBank/DDBJ databases">
        <title>Complete genome of the Arcobacter ellisii type strain LMG 26155.</title>
        <authorList>
            <person name="Miller W.G."/>
            <person name="Yee E."/>
            <person name="Bono J.L."/>
        </authorList>
    </citation>
    <scope>NUCLEOTIDE SEQUENCE [LARGE SCALE GENOMIC DNA]</scope>
    <source>
        <strain evidence="4 6">LMG 26155</strain>
    </source>
</reference>
<dbReference type="InterPro" id="IPR050570">
    <property type="entry name" value="Cell_wall_metabolism_enzyme"/>
</dbReference>
<evidence type="ECO:0000313" key="5">
    <source>
        <dbReference type="EMBL" id="RXI31991.1"/>
    </source>
</evidence>
<dbReference type="Proteomes" id="UP000262582">
    <property type="component" value="Chromosome"/>
</dbReference>
<dbReference type="AlphaFoldDB" id="A0A347UBD3"/>
<dbReference type="InterPro" id="IPR011055">
    <property type="entry name" value="Dup_hybrid_motif"/>
</dbReference>
<gene>
    <name evidence="4" type="ORF">AELL_2554</name>
    <name evidence="5" type="ORF">CP962_04205</name>
</gene>
<dbReference type="GO" id="GO:0004222">
    <property type="term" value="F:metalloendopeptidase activity"/>
    <property type="evidence" value="ECO:0007669"/>
    <property type="project" value="TreeGrafter"/>
</dbReference>
<dbReference type="Pfam" id="PF01551">
    <property type="entry name" value="Peptidase_M23"/>
    <property type="match status" value="1"/>
</dbReference>
<dbReference type="KEGG" id="aell:AELL_2554"/>
<reference evidence="5 7" key="1">
    <citation type="submission" date="2017-09" db="EMBL/GenBank/DDBJ databases">
        <title>Genomics of the genus Arcobacter.</title>
        <authorList>
            <person name="Perez-Cataluna A."/>
            <person name="Figueras M.J."/>
            <person name="Salas-Masso N."/>
        </authorList>
    </citation>
    <scope>NUCLEOTIDE SEQUENCE [LARGE SCALE GENOMIC DNA]</scope>
    <source>
        <strain evidence="5 7">CECT 7837</strain>
    </source>
</reference>
<sequence>MKFTNNKNSIKGLWIYVVLFILIGIVGFLFLSPTFERNAPKITVEEQIYWNFQKPIKINISDDEDIKSYEILFVDGEKQVRLDTKVLKNENGSLDLEIVPPVFDEFYKPTNGVLQIHVFDTSKWNFFRGNEATKKSNIIIDKRSPIANVVTNSYLLRQGGSGVIVVEIADENLKDYYITFNDEEIFELFPFYKKGYYISIITWPVDIKEFKRVNLVAIDMANNKTVTKVPFYIKPFKEKIDQIKVSDEFVNSVSKHVLENSNMNVPSDTIEAFVKTNRELREKNVKTIKEVVRKNLANSGKIPFDVKTFTRMSNAATFAQFGERRHYFYNEQEIDQAWHLGMDWASTKRADVIVTNPGKVIFKDYLGIYGDSIIVDHGLGLASLYAHTSSQNVEVNDEVKTGDKIANTGSTGAVFGDHLHFGILIQGIEANPNEWLDYDWIKVNLTKTINDSIKIIDGTKK</sequence>
<dbReference type="EMBL" id="CP032097">
    <property type="protein sequence ID" value="AXX96161.1"/>
    <property type="molecule type" value="Genomic_DNA"/>
</dbReference>
<dbReference type="CDD" id="cd12797">
    <property type="entry name" value="M23_peptidase"/>
    <property type="match status" value="1"/>
</dbReference>
<keyword evidence="2" id="KW-0812">Transmembrane</keyword>
<evidence type="ECO:0000256" key="2">
    <source>
        <dbReference type="SAM" id="Phobius"/>
    </source>
</evidence>
<dbReference type="PANTHER" id="PTHR21666:SF289">
    <property type="entry name" value="L-ALA--D-GLU ENDOPEPTIDASE"/>
    <property type="match status" value="1"/>
</dbReference>
<protein>
    <submittedName>
        <fullName evidence="5">Peptidase M24</fullName>
    </submittedName>
    <submittedName>
        <fullName evidence="4">Zinc metallopeptidase, M23 family</fullName>
    </submittedName>
</protein>
<organism evidence="5 7">
    <name type="scientific">Arcobacter ellisii</name>
    <dbReference type="NCBI Taxonomy" id="913109"/>
    <lineage>
        <taxon>Bacteria</taxon>
        <taxon>Pseudomonadati</taxon>
        <taxon>Campylobacterota</taxon>
        <taxon>Epsilonproteobacteria</taxon>
        <taxon>Campylobacterales</taxon>
        <taxon>Arcobacteraceae</taxon>
        <taxon>Arcobacter</taxon>
    </lineage>
</organism>
<feature type="transmembrane region" description="Helical" evidence="2">
    <location>
        <begin position="12"/>
        <end position="31"/>
    </location>
</feature>
<dbReference type="SUPFAM" id="SSF51261">
    <property type="entry name" value="Duplicated hybrid motif"/>
    <property type="match status" value="1"/>
</dbReference>
<keyword evidence="2" id="KW-0472">Membrane</keyword>
<keyword evidence="2" id="KW-1133">Transmembrane helix</keyword>
<evidence type="ECO:0000256" key="1">
    <source>
        <dbReference type="ARBA" id="ARBA00022729"/>
    </source>
</evidence>
<evidence type="ECO:0000313" key="4">
    <source>
        <dbReference type="EMBL" id="AXX96161.1"/>
    </source>
</evidence>
<dbReference type="PANTHER" id="PTHR21666">
    <property type="entry name" value="PEPTIDASE-RELATED"/>
    <property type="match status" value="1"/>
</dbReference>
<keyword evidence="6" id="KW-1185">Reference proteome</keyword>
<evidence type="ECO:0000259" key="3">
    <source>
        <dbReference type="Pfam" id="PF01551"/>
    </source>
</evidence>
<proteinExistence type="predicted"/>
<evidence type="ECO:0000313" key="7">
    <source>
        <dbReference type="Proteomes" id="UP000290588"/>
    </source>
</evidence>
<name>A0A347UBD3_9BACT</name>
<dbReference type="Proteomes" id="UP000290588">
    <property type="component" value="Unassembled WGS sequence"/>
</dbReference>
<accession>A0A347UBD3</accession>
<dbReference type="Gene3D" id="2.70.70.10">
    <property type="entry name" value="Glucose Permease (Domain IIA)"/>
    <property type="match status" value="1"/>
</dbReference>
<keyword evidence="1" id="KW-0732">Signal</keyword>
<dbReference type="RefSeq" id="WP_118918305.1">
    <property type="nucleotide sequence ID" value="NZ_CP032097.1"/>
</dbReference>
<feature type="domain" description="M23ase beta-sheet core" evidence="3">
    <location>
        <begin position="339"/>
        <end position="432"/>
    </location>
</feature>
<evidence type="ECO:0000313" key="6">
    <source>
        <dbReference type="Proteomes" id="UP000262582"/>
    </source>
</evidence>
<dbReference type="OrthoDB" id="9765786at2"/>
<dbReference type="EMBL" id="NXIG01000003">
    <property type="protein sequence ID" value="RXI31991.1"/>
    <property type="molecule type" value="Genomic_DNA"/>
</dbReference>